<dbReference type="PANTHER" id="PTHR37168">
    <property type="entry name" value="CRISPR-ASSOCIATED EXONUCLEASE CAS4"/>
    <property type="match status" value="1"/>
</dbReference>
<feature type="domain" description="DUF83" evidence="1">
    <location>
        <begin position="1"/>
        <end position="148"/>
    </location>
</feature>
<evidence type="ECO:0000259" key="1">
    <source>
        <dbReference type="Pfam" id="PF01930"/>
    </source>
</evidence>
<dbReference type="PANTHER" id="PTHR37168:SF1">
    <property type="entry name" value="CRISPR-ASSOCIATED EXONUCLEASE CAS4"/>
    <property type="match status" value="1"/>
</dbReference>
<accession>A0ABP9DLI6</accession>
<organism evidence="2 3">
    <name type="scientific">Algivirga pacifica</name>
    <dbReference type="NCBI Taxonomy" id="1162670"/>
    <lineage>
        <taxon>Bacteria</taxon>
        <taxon>Pseudomonadati</taxon>
        <taxon>Bacteroidota</taxon>
        <taxon>Cytophagia</taxon>
        <taxon>Cytophagales</taxon>
        <taxon>Flammeovirgaceae</taxon>
        <taxon>Algivirga</taxon>
    </lineage>
</organism>
<reference evidence="3" key="1">
    <citation type="journal article" date="2019" name="Int. J. Syst. Evol. Microbiol.">
        <title>The Global Catalogue of Microorganisms (GCM) 10K type strain sequencing project: providing services to taxonomists for standard genome sequencing and annotation.</title>
        <authorList>
            <consortium name="The Broad Institute Genomics Platform"/>
            <consortium name="The Broad Institute Genome Sequencing Center for Infectious Disease"/>
            <person name="Wu L."/>
            <person name="Ma J."/>
        </authorList>
    </citation>
    <scope>NUCLEOTIDE SEQUENCE [LARGE SCALE GENOMIC DNA]</scope>
    <source>
        <strain evidence="3">JCM 18326</strain>
    </source>
</reference>
<sequence length="151" mass="17560">MWLHAKHLRMESSSELVAEGKLIGETTYPQRAAKWQELDLGIAKIDFFDPKTHTVHEVKKSNKKEDAHRAQVKYYLYLLEKMGVENPRGVLEYPKLRITEAVEWDGETDKEIVERWLGEAQAILQGSCPKKLPKTKCKKCSYFDFCWSGEE</sequence>
<evidence type="ECO:0000313" key="3">
    <source>
        <dbReference type="Proteomes" id="UP001500298"/>
    </source>
</evidence>
<proteinExistence type="predicted"/>
<dbReference type="Proteomes" id="UP001500298">
    <property type="component" value="Unassembled WGS sequence"/>
</dbReference>
<comment type="caution">
    <text evidence="2">The sequence shown here is derived from an EMBL/GenBank/DDBJ whole genome shotgun (WGS) entry which is preliminary data.</text>
</comment>
<dbReference type="Pfam" id="PF01930">
    <property type="entry name" value="Cas_Cas4"/>
    <property type="match status" value="1"/>
</dbReference>
<dbReference type="InterPro" id="IPR022765">
    <property type="entry name" value="Dna2/Cas4_DUF83"/>
</dbReference>
<dbReference type="Gene3D" id="3.90.320.10">
    <property type="match status" value="1"/>
</dbReference>
<keyword evidence="3" id="KW-1185">Reference proteome</keyword>
<evidence type="ECO:0000313" key="2">
    <source>
        <dbReference type="EMBL" id="GAA4847355.1"/>
    </source>
</evidence>
<dbReference type="EMBL" id="BAABJX010000056">
    <property type="protein sequence ID" value="GAA4847355.1"/>
    <property type="molecule type" value="Genomic_DNA"/>
</dbReference>
<protein>
    <submittedName>
        <fullName evidence="2">CRISPR-associated protein Cas4</fullName>
    </submittedName>
</protein>
<name>A0ABP9DLI6_9BACT</name>
<dbReference type="InterPro" id="IPR011604">
    <property type="entry name" value="PDDEXK-like_dom_sf"/>
</dbReference>
<gene>
    <name evidence="2" type="primary">cas4</name>
    <name evidence="2" type="ORF">GCM10023331_35130</name>
</gene>